<organism evidence="1 2">
    <name type="scientific">SAR86 cluster bacterium</name>
    <dbReference type="NCBI Taxonomy" id="2030880"/>
    <lineage>
        <taxon>Bacteria</taxon>
        <taxon>Pseudomonadati</taxon>
        <taxon>Pseudomonadota</taxon>
        <taxon>Gammaproteobacteria</taxon>
        <taxon>SAR86 cluster</taxon>
    </lineage>
</organism>
<name>A0A2A5CGE1_9GAMM</name>
<accession>A0A2A5CGE1</accession>
<dbReference type="AlphaFoldDB" id="A0A2A5CGE1"/>
<dbReference type="GO" id="GO:0004177">
    <property type="term" value="F:aminopeptidase activity"/>
    <property type="evidence" value="ECO:0007669"/>
    <property type="project" value="UniProtKB-KW"/>
</dbReference>
<dbReference type="Pfam" id="PF10023">
    <property type="entry name" value="Aminopep"/>
    <property type="match status" value="1"/>
</dbReference>
<dbReference type="InterPro" id="IPR014553">
    <property type="entry name" value="Aminopept"/>
</dbReference>
<keyword evidence="1" id="KW-0378">Hydrolase</keyword>
<dbReference type="PIRSF" id="PIRSF029285">
    <property type="entry name" value="Aminopept"/>
    <property type="match status" value="1"/>
</dbReference>
<gene>
    <name evidence="1" type="ORF">COA71_03400</name>
</gene>
<proteinExistence type="predicted"/>
<comment type="caution">
    <text evidence="1">The sequence shown here is derived from an EMBL/GenBank/DDBJ whole genome shotgun (WGS) entry which is preliminary data.</text>
</comment>
<protein>
    <submittedName>
        <fullName evidence="1">Aminopeptidase</fullName>
    </submittedName>
</protein>
<keyword evidence="1" id="KW-0645">Protease</keyword>
<evidence type="ECO:0000313" key="1">
    <source>
        <dbReference type="EMBL" id="PCJ42571.1"/>
    </source>
</evidence>
<sequence>MVLPGMLTMSGFLLRVNSGPVCMKLKCSNKLFILSLCLFLAGCESISYYSQAILGQLSILSKREAIEDLIADDRSSPELKSKLSTILDIRAFAESEMLLPVEDNYDSYVDVDRPFVVWNVFAAAEFSMTPHNWCYPIAGCVSYRGYFAEADAQRYAARLDDDGLDVYVGGVSAYSTLGWFSDPVLSTIINRDDYQLAALLFHELAHQLIYIPGDTEFNESFATAIEREGLRRWLAASNVDAAESHNIVQLAQLNTQRREEFVALVAAVVSELDTIYASDSSEDFKRQAKAEVFTEMQSDYAALKNNWNGYDGYDAWMSRELNNAQLNTVATYFNWVPAFEQILADNEYDLTRFYTEISVLSELDSNERSCILSSKIN</sequence>
<dbReference type="Proteomes" id="UP000228987">
    <property type="component" value="Unassembled WGS sequence"/>
</dbReference>
<dbReference type="EMBL" id="NVWI01000002">
    <property type="protein sequence ID" value="PCJ42571.1"/>
    <property type="molecule type" value="Genomic_DNA"/>
</dbReference>
<keyword evidence="1" id="KW-0031">Aminopeptidase</keyword>
<evidence type="ECO:0000313" key="2">
    <source>
        <dbReference type="Proteomes" id="UP000228987"/>
    </source>
</evidence>
<reference evidence="2" key="1">
    <citation type="submission" date="2017-08" db="EMBL/GenBank/DDBJ databases">
        <title>A dynamic microbial community with high functional redundancy inhabits the cold, oxic subseafloor aquifer.</title>
        <authorList>
            <person name="Tully B.J."/>
            <person name="Wheat C.G."/>
            <person name="Glazer B.T."/>
            <person name="Huber J.A."/>
        </authorList>
    </citation>
    <scope>NUCLEOTIDE SEQUENCE [LARGE SCALE GENOMIC DNA]</scope>
</reference>